<evidence type="ECO:0000313" key="4">
    <source>
        <dbReference type="Proteomes" id="UP000799444"/>
    </source>
</evidence>
<evidence type="ECO:0000259" key="2">
    <source>
        <dbReference type="Pfam" id="PF13013"/>
    </source>
</evidence>
<gene>
    <name evidence="3" type="ORF">EJ04DRAFT_592999</name>
</gene>
<dbReference type="EMBL" id="ML996116">
    <property type="protein sequence ID" value="KAF2737391.1"/>
    <property type="molecule type" value="Genomic_DNA"/>
</dbReference>
<dbReference type="OrthoDB" id="3795901at2759"/>
<dbReference type="Proteomes" id="UP000799444">
    <property type="component" value="Unassembled WGS sequence"/>
</dbReference>
<dbReference type="AlphaFoldDB" id="A0A9P4R6M4"/>
<feature type="compositionally biased region" description="Polar residues" evidence="1">
    <location>
        <begin position="156"/>
        <end position="166"/>
    </location>
</feature>
<reference evidence="3" key="1">
    <citation type="journal article" date="2020" name="Stud. Mycol.">
        <title>101 Dothideomycetes genomes: a test case for predicting lifestyles and emergence of pathogens.</title>
        <authorList>
            <person name="Haridas S."/>
            <person name="Albert R."/>
            <person name="Binder M."/>
            <person name="Bloem J."/>
            <person name="Labutti K."/>
            <person name="Salamov A."/>
            <person name="Andreopoulos B."/>
            <person name="Baker S."/>
            <person name="Barry K."/>
            <person name="Bills G."/>
            <person name="Bluhm B."/>
            <person name="Cannon C."/>
            <person name="Castanera R."/>
            <person name="Culley D."/>
            <person name="Daum C."/>
            <person name="Ezra D."/>
            <person name="Gonzalez J."/>
            <person name="Henrissat B."/>
            <person name="Kuo A."/>
            <person name="Liang C."/>
            <person name="Lipzen A."/>
            <person name="Lutzoni F."/>
            <person name="Magnuson J."/>
            <person name="Mondo S."/>
            <person name="Nolan M."/>
            <person name="Ohm R."/>
            <person name="Pangilinan J."/>
            <person name="Park H.-J."/>
            <person name="Ramirez L."/>
            <person name="Alfaro M."/>
            <person name="Sun H."/>
            <person name="Tritt A."/>
            <person name="Yoshinaga Y."/>
            <person name="Zwiers L.-H."/>
            <person name="Turgeon B."/>
            <person name="Goodwin S."/>
            <person name="Spatafora J."/>
            <person name="Crous P."/>
            <person name="Grigoriev I."/>
        </authorList>
    </citation>
    <scope>NUCLEOTIDE SEQUENCE</scope>
    <source>
        <strain evidence="3">CBS 125425</strain>
    </source>
</reference>
<sequence length="579" mass="65418">MRILDAGKLEIVPEGRIHRRQLQQGRILRLPGSARLDWIAIRRGESGECVQNTGDGLWALFEGLGGQVDGGKSNVPKASRQIHPTDSGTPALPQQRLVFEFALATPVCSVLSKVTVSEQSFHLTSQQQPPPLGQSDHQSLVNRSFSTRCLSALRPRSSSKQISQSARGEPSPRAYYPSLPTTSTRCPSTETKAATISSNGGIKLTHVYDHSSTSTDPIEPSNDKAHKAHKARAKIKKNDKPSPVLAKSRAQQGGTGGNKKPRARLSEVEGLLASQVSVKSEGKKTGFLDLPGEIRNQIYEYAVAETEGPWKQAFVKHAPRRRGLRARTNRKPSLRPFLALTQVCRLVRVEFRPWFLNTQEMIVDINDMEKYVKTFYPADDSMIRFGQIKIGLSLVIKANNRGNEGIDILPVLRFWIGTFELDMGFCIYYKDPENPEPDDEEIMDLHRLIRVNDSRDSDFFATDRWQGVLEHDMLAEVRVVRAPARRYVLKTQPGSAEEALEQLLLDRNGEQNFFYQTAYSYSWAPKPFIHLLFKPEWAEDWMNSRDCRVPSKWLRQHGFGEMQYFDIKVGRADLPARRN</sequence>
<name>A0A9P4R6M4_9PLEO</name>
<evidence type="ECO:0000313" key="3">
    <source>
        <dbReference type="EMBL" id="KAF2737391.1"/>
    </source>
</evidence>
<organism evidence="3 4">
    <name type="scientific">Polyplosphaeria fusca</name>
    <dbReference type="NCBI Taxonomy" id="682080"/>
    <lineage>
        <taxon>Eukaryota</taxon>
        <taxon>Fungi</taxon>
        <taxon>Dikarya</taxon>
        <taxon>Ascomycota</taxon>
        <taxon>Pezizomycotina</taxon>
        <taxon>Dothideomycetes</taxon>
        <taxon>Pleosporomycetidae</taxon>
        <taxon>Pleosporales</taxon>
        <taxon>Tetraplosphaeriaceae</taxon>
        <taxon>Polyplosphaeria</taxon>
    </lineage>
</organism>
<keyword evidence="4" id="KW-1185">Reference proteome</keyword>
<dbReference type="InterPro" id="IPR038883">
    <property type="entry name" value="AN11006-like"/>
</dbReference>
<protein>
    <recommendedName>
        <fullName evidence="2">F-box domain-containing protein</fullName>
    </recommendedName>
</protein>
<feature type="domain" description="F-box" evidence="2">
    <location>
        <begin position="280"/>
        <end position="353"/>
    </location>
</feature>
<dbReference type="Pfam" id="PF13013">
    <property type="entry name" value="F-box-like_2"/>
    <property type="match status" value="1"/>
</dbReference>
<feature type="compositionally biased region" description="Polar residues" evidence="1">
    <location>
        <begin position="179"/>
        <end position="197"/>
    </location>
</feature>
<feature type="region of interest" description="Disordered" evidence="1">
    <location>
        <begin position="153"/>
        <end position="197"/>
    </location>
</feature>
<accession>A0A9P4R6M4</accession>
<proteinExistence type="predicted"/>
<dbReference type="PANTHER" id="PTHR42085:SF1">
    <property type="entry name" value="F-BOX DOMAIN-CONTAINING PROTEIN"/>
    <property type="match status" value="1"/>
</dbReference>
<feature type="region of interest" description="Disordered" evidence="1">
    <location>
        <begin position="209"/>
        <end position="264"/>
    </location>
</feature>
<dbReference type="InterPro" id="IPR001810">
    <property type="entry name" value="F-box_dom"/>
</dbReference>
<comment type="caution">
    <text evidence="3">The sequence shown here is derived from an EMBL/GenBank/DDBJ whole genome shotgun (WGS) entry which is preliminary data.</text>
</comment>
<feature type="compositionally biased region" description="Basic residues" evidence="1">
    <location>
        <begin position="226"/>
        <end position="237"/>
    </location>
</feature>
<evidence type="ECO:0000256" key="1">
    <source>
        <dbReference type="SAM" id="MobiDB-lite"/>
    </source>
</evidence>
<dbReference type="PANTHER" id="PTHR42085">
    <property type="entry name" value="F-BOX DOMAIN-CONTAINING PROTEIN"/>
    <property type="match status" value="1"/>
</dbReference>